<accession>A0AAN6T2E5</accession>
<feature type="region of interest" description="Disordered" evidence="1">
    <location>
        <begin position="1"/>
        <end position="43"/>
    </location>
</feature>
<protein>
    <submittedName>
        <fullName evidence="2">Uncharacterized protein</fullName>
    </submittedName>
</protein>
<dbReference type="Proteomes" id="UP001305647">
    <property type="component" value="Unassembled WGS sequence"/>
</dbReference>
<name>A0AAN6T2E5_9PEZI</name>
<comment type="caution">
    <text evidence="2">The sequence shown here is derived from an EMBL/GenBank/DDBJ whole genome shotgun (WGS) entry which is preliminary data.</text>
</comment>
<gene>
    <name evidence="2" type="ORF">N658DRAFT_64428</name>
</gene>
<reference evidence="2" key="2">
    <citation type="submission" date="2023-05" db="EMBL/GenBank/DDBJ databases">
        <authorList>
            <consortium name="Lawrence Berkeley National Laboratory"/>
            <person name="Steindorff A."/>
            <person name="Hensen N."/>
            <person name="Bonometti L."/>
            <person name="Westerberg I."/>
            <person name="Brannstrom I.O."/>
            <person name="Guillou S."/>
            <person name="Cros-Aarteil S."/>
            <person name="Calhoun S."/>
            <person name="Haridas S."/>
            <person name="Kuo A."/>
            <person name="Mondo S."/>
            <person name="Pangilinan J."/>
            <person name="Riley R."/>
            <person name="Labutti K."/>
            <person name="Andreopoulos B."/>
            <person name="Lipzen A."/>
            <person name="Chen C."/>
            <person name="Yanf M."/>
            <person name="Daum C."/>
            <person name="Ng V."/>
            <person name="Clum A."/>
            <person name="Ohm R."/>
            <person name="Martin F."/>
            <person name="Silar P."/>
            <person name="Natvig D."/>
            <person name="Lalanne C."/>
            <person name="Gautier V."/>
            <person name="Ament-Velasquez S.L."/>
            <person name="Kruys A."/>
            <person name="Hutchinson M.I."/>
            <person name="Powell A.J."/>
            <person name="Barry K."/>
            <person name="Miller A.N."/>
            <person name="Grigoriev I.V."/>
            <person name="Debuchy R."/>
            <person name="Gladieux P."/>
            <person name="Thoren M.H."/>
            <person name="Johannesson H."/>
        </authorList>
    </citation>
    <scope>NUCLEOTIDE SEQUENCE</scope>
    <source>
        <strain evidence="2">CBS 757.83</strain>
    </source>
</reference>
<dbReference type="AlphaFoldDB" id="A0AAN6T2E5"/>
<sequence>MDDFYRAQQTPRGEPQVSGAFVSPPRNGPLLPRRFTTDSGRVPTLSSITTIPRVAEPQDFASNTVRVRVLEEDLTHLLLPADSAALG</sequence>
<keyword evidence="3" id="KW-1185">Reference proteome</keyword>
<reference evidence="2" key="1">
    <citation type="journal article" date="2023" name="Mol. Phylogenet. Evol.">
        <title>Genome-scale phylogeny and comparative genomics of the fungal order Sordariales.</title>
        <authorList>
            <person name="Hensen N."/>
            <person name="Bonometti L."/>
            <person name="Westerberg I."/>
            <person name="Brannstrom I.O."/>
            <person name="Guillou S."/>
            <person name="Cros-Aarteil S."/>
            <person name="Calhoun S."/>
            <person name="Haridas S."/>
            <person name="Kuo A."/>
            <person name="Mondo S."/>
            <person name="Pangilinan J."/>
            <person name="Riley R."/>
            <person name="LaButti K."/>
            <person name="Andreopoulos B."/>
            <person name="Lipzen A."/>
            <person name="Chen C."/>
            <person name="Yan M."/>
            <person name="Daum C."/>
            <person name="Ng V."/>
            <person name="Clum A."/>
            <person name="Steindorff A."/>
            <person name="Ohm R.A."/>
            <person name="Martin F."/>
            <person name="Silar P."/>
            <person name="Natvig D.O."/>
            <person name="Lalanne C."/>
            <person name="Gautier V."/>
            <person name="Ament-Velasquez S.L."/>
            <person name="Kruys A."/>
            <person name="Hutchinson M.I."/>
            <person name="Powell A.J."/>
            <person name="Barry K."/>
            <person name="Miller A.N."/>
            <person name="Grigoriev I.V."/>
            <person name="Debuchy R."/>
            <person name="Gladieux P."/>
            <person name="Hiltunen Thoren M."/>
            <person name="Johannesson H."/>
        </authorList>
    </citation>
    <scope>NUCLEOTIDE SEQUENCE</scope>
    <source>
        <strain evidence="2">CBS 757.83</strain>
    </source>
</reference>
<dbReference type="EMBL" id="MU863635">
    <property type="protein sequence ID" value="KAK4101547.1"/>
    <property type="molecule type" value="Genomic_DNA"/>
</dbReference>
<organism evidence="2 3">
    <name type="scientific">Parathielavia hyrcaniae</name>
    <dbReference type="NCBI Taxonomy" id="113614"/>
    <lineage>
        <taxon>Eukaryota</taxon>
        <taxon>Fungi</taxon>
        <taxon>Dikarya</taxon>
        <taxon>Ascomycota</taxon>
        <taxon>Pezizomycotina</taxon>
        <taxon>Sordariomycetes</taxon>
        <taxon>Sordariomycetidae</taxon>
        <taxon>Sordariales</taxon>
        <taxon>Chaetomiaceae</taxon>
        <taxon>Parathielavia</taxon>
    </lineage>
</organism>
<evidence type="ECO:0000313" key="2">
    <source>
        <dbReference type="EMBL" id="KAK4101547.1"/>
    </source>
</evidence>
<evidence type="ECO:0000313" key="3">
    <source>
        <dbReference type="Proteomes" id="UP001305647"/>
    </source>
</evidence>
<proteinExistence type="predicted"/>
<evidence type="ECO:0000256" key="1">
    <source>
        <dbReference type="SAM" id="MobiDB-lite"/>
    </source>
</evidence>